<evidence type="ECO:0000259" key="2">
    <source>
        <dbReference type="Pfam" id="PF20233"/>
    </source>
</evidence>
<feature type="region of interest" description="Disordered" evidence="1">
    <location>
        <begin position="144"/>
        <end position="167"/>
    </location>
</feature>
<protein>
    <recommendedName>
        <fullName evidence="2">DUF6590 domain-containing protein</fullName>
    </recommendedName>
</protein>
<comment type="caution">
    <text evidence="3">The sequence shown here is derived from an EMBL/GenBank/DDBJ whole genome shotgun (WGS) entry which is preliminary data.</text>
</comment>
<dbReference type="EMBL" id="JBBPEH010000002">
    <property type="protein sequence ID" value="KAK7542568.1"/>
    <property type="molecule type" value="Genomic_DNA"/>
</dbReference>
<name>A0ABR1M8D8_9PEZI</name>
<sequence length="1000" mass="112175">MLGNTSKESHSNFRRGVIISRDDEKFKCLPIKTYGGQGTLRPDVLFRQGKHAMVYTSRQPPPPIPGEHNLRAAIRAISFHPSDKIPLTARVDYSREFFVPYDRLVRQIAQIAEDSLTTLRLDYASVANDGRGVSEDARTWGIRSIGPTESRSMPSGSTQATSVVGHSRSGNISSQRFAFPSASQIPKDHSGGSQQTTNLRHSEVEEDAGTKYIQNIVDSGDIKALKRLIEKSPETWKNSNFAWIEEMLQMGYEAEEVAELLLEKARDSPWIYFQQQEDMTANPKEGWHMHSCPHANFTNASDETALSDETDDLSRAPSIASSTKSSEVLSLVEKLCGLGGVSPCSRNADDWSGQASLDLDRQEVSLTIHPTLENLHKVIRNLCCAASLLQEAGLCCDSFTTLLLLPGSNRVKMVRTPFTILVEMCNTISVLEKGMREMQETADRNLPAQHSVNTPSTFDEVSALHQCCITVQMLAIGLLSYTQAHITPLRPSFLDTDIQSVRLLGHQELGSTPKVIAEPIRLSCISDMLQGHVLVLRSVEMEAPTSRPHLLGLPEDILSTWGPGCYLTVPGREVEEELYAMRIKGGTIMASDGDESLFHWYPTICLQISDRRFHKGQEITIGARSGSLTTIKENCPKIEREMFDQCNEIFNHFGTEPSHLELIEHQAMVQITAPQTNFQYGQVYRPIPATTIKEAELARIKPSYPFLESFWGLQVSFCTGVAKRVRMRELIADLLSAYVARAMPSPWWFDAEKASIIEAFRDSDNTIHLKQWLEENPQDRQEFLWSAIRGIVDLLKITGIAKDGSLSIAWVLPDPEREAQCLRIECERESYWAKVLTDSRYCATFAYLTSNCLETDQIKCTGPTPSWPLTTPVLSTAVSLHQTEKRAVPINRLEFQKDDLYFIGKSKLRLQVKVEKMPEDDSTRLVLLRTMPWTIPSEMSRRMRSNGPKRLREKTDGRAPAHPVLTLAENHHFGLTHFRFTHASSSDVAVATVPAYQSRS</sequence>
<dbReference type="Proteomes" id="UP001360953">
    <property type="component" value="Unassembled WGS sequence"/>
</dbReference>
<dbReference type="InterPro" id="IPR046497">
    <property type="entry name" value="DUF6590"/>
</dbReference>
<feature type="region of interest" description="Disordered" evidence="1">
    <location>
        <begin position="181"/>
        <end position="200"/>
    </location>
</feature>
<gene>
    <name evidence="3" type="ORF">J3D65DRAFT_220705</name>
</gene>
<dbReference type="RefSeq" id="XP_066658861.1">
    <property type="nucleotide sequence ID" value="XM_066794585.1"/>
</dbReference>
<dbReference type="GeneID" id="92027491"/>
<dbReference type="Pfam" id="PF20233">
    <property type="entry name" value="DUF6590"/>
    <property type="match status" value="1"/>
</dbReference>
<keyword evidence="4" id="KW-1185">Reference proteome</keyword>
<evidence type="ECO:0000313" key="4">
    <source>
        <dbReference type="Proteomes" id="UP001360953"/>
    </source>
</evidence>
<organism evidence="3 4">
    <name type="scientific">Phyllosticta citribraziliensis</name>
    <dbReference type="NCBI Taxonomy" id="989973"/>
    <lineage>
        <taxon>Eukaryota</taxon>
        <taxon>Fungi</taxon>
        <taxon>Dikarya</taxon>
        <taxon>Ascomycota</taxon>
        <taxon>Pezizomycotina</taxon>
        <taxon>Dothideomycetes</taxon>
        <taxon>Dothideomycetes incertae sedis</taxon>
        <taxon>Botryosphaeriales</taxon>
        <taxon>Phyllostictaceae</taxon>
        <taxon>Phyllosticta</taxon>
    </lineage>
</organism>
<accession>A0ABR1M8D8</accession>
<reference evidence="3 4" key="1">
    <citation type="submission" date="2024-04" db="EMBL/GenBank/DDBJ databases">
        <title>Phyllosticta paracitricarpa is synonymous to the EU quarantine fungus P. citricarpa based on phylogenomic analyses.</title>
        <authorList>
            <consortium name="Lawrence Berkeley National Laboratory"/>
            <person name="Van ingen-buijs V.A."/>
            <person name="Van westerhoven A.C."/>
            <person name="Haridas S."/>
            <person name="Skiadas P."/>
            <person name="Martin F."/>
            <person name="Groenewald J.Z."/>
            <person name="Crous P.W."/>
            <person name="Seidl M.F."/>
        </authorList>
    </citation>
    <scope>NUCLEOTIDE SEQUENCE [LARGE SCALE GENOMIC DNA]</scope>
    <source>
        <strain evidence="3 4">CPC 17464</strain>
    </source>
</reference>
<proteinExistence type="predicted"/>
<feature type="compositionally biased region" description="Polar residues" evidence="1">
    <location>
        <begin position="147"/>
        <end position="167"/>
    </location>
</feature>
<evidence type="ECO:0000313" key="3">
    <source>
        <dbReference type="EMBL" id="KAK7542568.1"/>
    </source>
</evidence>
<evidence type="ECO:0000256" key="1">
    <source>
        <dbReference type="SAM" id="MobiDB-lite"/>
    </source>
</evidence>
<feature type="domain" description="DUF6590" evidence="2">
    <location>
        <begin position="6"/>
        <end position="119"/>
    </location>
</feature>